<organism evidence="10 11">
    <name type="scientific">Malassezia restricta (strain ATCC 96810 / NBRC 103918 / CBS 7877)</name>
    <name type="common">Seborrheic dermatitis infection agent</name>
    <dbReference type="NCBI Taxonomy" id="425264"/>
    <lineage>
        <taxon>Eukaryota</taxon>
        <taxon>Fungi</taxon>
        <taxon>Dikarya</taxon>
        <taxon>Basidiomycota</taxon>
        <taxon>Ustilaginomycotina</taxon>
        <taxon>Malasseziomycetes</taxon>
        <taxon>Malasseziales</taxon>
        <taxon>Malasseziaceae</taxon>
        <taxon>Malassezia</taxon>
    </lineage>
</organism>
<name>A0A3G2S087_MALR7</name>
<gene>
    <name evidence="10" type="ORF">DNF11_0405</name>
</gene>
<feature type="compositionally biased region" description="Polar residues" evidence="9">
    <location>
        <begin position="1"/>
        <end position="10"/>
    </location>
</feature>
<feature type="region of interest" description="Disordered" evidence="9">
    <location>
        <begin position="1"/>
        <end position="20"/>
    </location>
</feature>
<evidence type="ECO:0000256" key="6">
    <source>
        <dbReference type="ARBA" id="ARBA00023015"/>
    </source>
</evidence>
<dbReference type="VEuPathDB" id="FungiDB:DNF11_0405"/>
<dbReference type="Pfam" id="PF08528">
    <property type="entry name" value="Whi5"/>
    <property type="match status" value="1"/>
</dbReference>
<dbReference type="AlphaFoldDB" id="A0A3G2S087"/>
<evidence type="ECO:0000256" key="8">
    <source>
        <dbReference type="ARBA" id="ARBA00023242"/>
    </source>
</evidence>
<comment type="similarity">
    <text evidence="3">Belongs to the WHI5/NRM1 family.</text>
</comment>
<keyword evidence="8" id="KW-0539">Nucleus</keyword>
<sequence length="185" mass="20472">MSQGMSSSPSGKGKRQVHAERMKAVSLSHMLSTRLRYAVFKVENGWTRQSLSEVENLFYRRQMTLSKPAMERGVSPREKGPWQASPSSPTPSPRKQEVGPLELRHDTSSYADFWHRIDTNKARASPELKDTTTQDTHVPSSASGGDAKPVPSGGKHTLDTSLSHDVTDDEPSSKRSKMHLDESVA</sequence>
<accession>A0A3G2S087</accession>
<feature type="compositionally biased region" description="Basic and acidic residues" evidence="9">
    <location>
        <begin position="121"/>
        <end position="132"/>
    </location>
</feature>
<evidence type="ECO:0000256" key="5">
    <source>
        <dbReference type="ARBA" id="ARBA00022491"/>
    </source>
</evidence>
<evidence type="ECO:0000256" key="3">
    <source>
        <dbReference type="ARBA" id="ARBA00006922"/>
    </source>
</evidence>
<dbReference type="GO" id="GO:0005737">
    <property type="term" value="C:cytoplasm"/>
    <property type="evidence" value="ECO:0007669"/>
    <property type="project" value="UniProtKB-SubCell"/>
</dbReference>
<evidence type="ECO:0000256" key="7">
    <source>
        <dbReference type="ARBA" id="ARBA00023163"/>
    </source>
</evidence>
<evidence type="ECO:0000313" key="10">
    <source>
        <dbReference type="EMBL" id="AYO41355.1"/>
    </source>
</evidence>
<evidence type="ECO:0000256" key="4">
    <source>
        <dbReference type="ARBA" id="ARBA00022490"/>
    </source>
</evidence>
<keyword evidence="7" id="KW-0804">Transcription</keyword>
<feature type="region of interest" description="Disordered" evidence="9">
    <location>
        <begin position="69"/>
        <end position="104"/>
    </location>
</feature>
<protein>
    <submittedName>
        <fullName evidence="10">Whi5 like protein</fullName>
    </submittedName>
</protein>
<evidence type="ECO:0000256" key="1">
    <source>
        <dbReference type="ARBA" id="ARBA00004123"/>
    </source>
</evidence>
<comment type="subcellular location">
    <subcellularLocation>
        <location evidence="2">Cytoplasm</location>
    </subcellularLocation>
    <subcellularLocation>
        <location evidence="1">Nucleus</location>
    </subcellularLocation>
</comment>
<dbReference type="EMBL" id="CP033148">
    <property type="protein sequence ID" value="AYO41355.1"/>
    <property type="molecule type" value="Genomic_DNA"/>
</dbReference>
<evidence type="ECO:0000313" key="11">
    <source>
        <dbReference type="Proteomes" id="UP000269793"/>
    </source>
</evidence>
<keyword evidence="4" id="KW-0963">Cytoplasm</keyword>
<reference evidence="10 11" key="1">
    <citation type="submission" date="2018-10" db="EMBL/GenBank/DDBJ databases">
        <title>Complete genome sequence of Malassezia restricta CBS 7877.</title>
        <authorList>
            <person name="Morand S.C."/>
            <person name="Bertignac M."/>
            <person name="Iltis A."/>
            <person name="Kolder I."/>
            <person name="Pirovano W."/>
            <person name="Jourdain R."/>
            <person name="Clavaud C."/>
        </authorList>
    </citation>
    <scope>NUCLEOTIDE SEQUENCE [LARGE SCALE GENOMIC DNA]</scope>
    <source>
        <strain evidence="10 11">CBS 7877</strain>
    </source>
</reference>
<keyword evidence="6" id="KW-0805">Transcription regulation</keyword>
<proteinExistence type="inferred from homology"/>
<keyword evidence="5" id="KW-0678">Repressor</keyword>
<dbReference type="GO" id="GO:0005634">
    <property type="term" value="C:nucleus"/>
    <property type="evidence" value="ECO:0007669"/>
    <property type="project" value="UniProtKB-SubCell"/>
</dbReference>
<evidence type="ECO:0000256" key="2">
    <source>
        <dbReference type="ARBA" id="ARBA00004496"/>
    </source>
</evidence>
<feature type="region of interest" description="Disordered" evidence="9">
    <location>
        <begin position="121"/>
        <end position="185"/>
    </location>
</feature>
<keyword evidence="11" id="KW-1185">Reference proteome</keyword>
<evidence type="ECO:0000256" key="9">
    <source>
        <dbReference type="SAM" id="MobiDB-lite"/>
    </source>
</evidence>
<dbReference type="InterPro" id="IPR013734">
    <property type="entry name" value="TF_Nrm1/Whi5"/>
</dbReference>
<dbReference type="Proteomes" id="UP000269793">
    <property type="component" value="Chromosome I"/>
</dbReference>
<feature type="compositionally biased region" description="Polar residues" evidence="9">
    <location>
        <begin position="133"/>
        <end position="143"/>
    </location>
</feature>
<feature type="compositionally biased region" description="Basic and acidic residues" evidence="9">
    <location>
        <begin position="94"/>
        <end position="104"/>
    </location>
</feature>
<dbReference type="OrthoDB" id="2359117at2759"/>